<evidence type="ECO:0000259" key="3">
    <source>
        <dbReference type="Pfam" id="PF00171"/>
    </source>
</evidence>
<dbReference type="PANTHER" id="PTHR43353:SF5">
    <property type="entry name" value="SUCCINATE-SEMIALDEHYDE DEHYDROGENASE, MITOCHONDRIAL"/>
    <property type="match status" value="1"/>
</dbReference>
<dbReference type="Gene3D" id="3.40.309.10">
    <property type="entry name" value="Aldehyde Dehydrogenase, Chain A, domain 2"/>
    <property type="match status" value="1"/>
</dbReference>
<sequence>MSAYPRIALHIAGAWRDRPGEPVLNPFDDSVLGTVPHATREDLDDALAAATEGQRIWRATSPAARADILRRAAALLRERAPGIATAVTLEQGKPLAQAKLEVIRAAEIIEWDAEEGRRAYGRVIPAEPGMRNIVLREPIGLVAGFAPWNFPVSSPTRKVAGALAAGCALILKASEETPAGAFHLVQAFLDAGLPKGVLSLVFGNPAMISEYLIPQDAVRLVTFTGSVPVGKRLASLAGAHMKPCIMELGGHGPVIVCGDADPVAAAHLSAQVKSRNSGQVCVSPTRFFVDDAVHDRFAEAFGEKARGIRLGSGMDPETQMGPVANHRRLEAMQRLVADAVARGARLLAGGERVGNQGCQFPLTVLADVPDDALAMTEEPFGPLALISRTRGIGEGIARANSLPFGLAAYAFTDSAPNVERLSEELECGNLSINHLTASFAETPFGGVKDSGYGREGGTEGLACYTVAKNVSHKIRQAA</sequence>
<name>A0A437LXL0_9PROT</name>
<dbReference type="Gene3D" id="3.40.605.10">
    <property type="entry name" value="Aldehyde Dehydrogenase, Chain A, domain 1"/>
    <property type="match status" value="1"/>
</dbReference>
<evidence type="ECO:0000313" key="5">
    <source>
        <dbReference type="Proteomes" id="UP000282957"/>
    </source>
</evidence>
<dbReference type="FunFam" id="3.40.605.10:FF:000007">
    <property type="entry name" value="NAD/NADP-dependent betaine aldehyde dehydrogenase"/>
    <property type="match status" value="1"/>
</dbReference>
<comment type="similarity">
    <text evidence="1">Belongs to the aldehyde dehydrogenase family.</text>
</comment>
<dbReference type="InterPro" id="IPR050740">
    <property type="entry name" value="Aldehyde_DH_Superfamily"/>
</dbReference>
<evidence type="ECO:0000313" key="4">
    <source>
        <dbReference type="EMBL" id="RVT90092.1"/>
    </source>
</evidence>
<dbReference type="CDD" id="cd07103">
    <property type="entry name" value="ALDH_F5_SSADH_GabD"/>
    <property type="match status" value="1"/>
</dbReference>
<reference evidence="4 5" key="1">
    <citation type="submission" date="2019-01" db="EMBL/GenBank/DDBJ databases">
        <authorList>
            <person name="Chen W.-M."/>
        </authorList>
    </citation>
    <scope>NUCLEOTIDE SEQUENCE [LARGE SCALE GENOMIC DNA]</scope>
    <source>
        <strain evidence="4 5">CCP-6</strain>
    </source>
</reference>
<dbReference type="GO" id="GO:0009450">
    <property type="term" value="P:gamma-aminobutyric acid catabolic process"/>
    <property type="evidence" value="ECO:0007669"/>
    <property type="project" value="TreeGrafter"/>
</dbReference>
<proteinExistence type="inferred from homology"/>
<dbReference type="OrthoDB" id="9772584at2"/>
<protein>
    <submittedName>
        <fullName evidence="4">NAD-dependent succinate-semialdehyde dehydrogenase</fullName>
    </submittedName>
</protein>
<dbReference type="RefSeq" id="WP_127790136.1">
    <property type="nucleotide sequence ID" value="NZ_SACL01000014.1"/>
</dbReference>
<dbReference type="AlphaFoldDB" id="A0A437LXL0"/>
<dbReference type="GO" id="GO:0004777">
    <property type="term" value="F:succinate-semialdehyde dehydrogenase (NAD+) activity"/>
    <property type="evidence" value="ECO:0007669"/>
    <property type="project" value="TreeGrafter"/>
</dbReference>
<evidence type="ECO:0000256" key="1">
    <source>
        <dbReference type="ARBA" id="ARBA00009986"/>
    </source>
</evidence>
<dbReference type="SUPFAM" id="SSF53720">
    <property type="entry name" value="ALDH-like"/>
    <property type="match status" value="1"/>
</dbReference>
<dbReference type="EMBL" id="SACL01000014">
    <property type="protein sequence ID" value="RVT90092.1"/>
    <property type="molecule type" value="Genomic_DNA"/>
</dbReference>
<dbReference type="InterPro" id="IPR016163">
    <property type="entry name" value="Ald_DH_C"/>
</dbReference>
<dbReference type="InterPro" id="IPR016162">
    <property type="entry name" value="Ald_DH_N"/>
</dbReference>
<dbReference type="Pfam" id="PF00171">
    <property type="entry name" value="Aldedh"/>
    <property type="match status" value="1"/>
</dbReference>
<dbReference type="Proteomes" id="UP000282957">
    <property type="component" value="Unassembled WGS sequence"/>
</dbReference>
<comment type="caution">
    <text evidence="4">The sequence shown here is derived from an EMBL/GenBank/DDBJ whole genome shotgun (WGS) entry which is preliminary data.</text>
</comment>
<dbReference type="PANTHER" id="PTHR43353">
    <property type="entry name" value="SUCCINATE-SEMIALDEHYDE DEHYDROGENASE, MITOCHONDRIAL"/>
    <property type="match status" value="1"/>
</dbReference>
<feature type="domain" description="Aldehyde dehydrogenase" evidence="3">
    <location>
        <begin position="22"/>
        <end position="470"/>
    </location>
</feature>
<evidence type="ECO:0000256" key="2">
    <source>
        <dbReference type="ARBA" id="ARBA00023002"/>
    </source>
</evidence>
<accession>A0A437LXL0</accession>
<keyword evidence="2" id="KW-0560">Oxidoreductase</keyword>
<dbReference type="InterPro" id="IPR015590">
    <property type="entry name" value="Aldehyde_DH_dom"/>
</dbReference>
<keyword evidence="5" id="KW-1185">Reference proteome</keyword>
<organism evidence="4 5">
    <name type="scientific">Rhodovarius crocodyli</name>
    <dbReference type="NCBI Taxonomy" id="1979269"/>
    <lineage>
        <taxon>Bacteria</taxon>
        <taxon>Pseudomonadati</taxon>
        <taxon>Pseudomonadota</taxon>
        <taxon>Alphaproteobacteria</taxon>
        <taxon>Acetobacterales</taxon>
        <taxon>Roseomonadaceae</taxon>
        <taxon>Rhodovarius</taxon>
    </lineage>
</organism>
<dbReference type="InterPro" id="IPR016161">
    <property type="entry name" value="Ald_DH/histidinol_DH"/>
</dbReference>
<gene>
    <name evidence="4" type="ORF">EOD42_23985</name>
</gene>